<dbReference type="Gene3D" id="3.40.10.10">
    <property type="entry name" value="DNA Methylphosphotriester Repair Domain"/>
    <property type="match status" value="1"/>
</dbReference>
<evidence type="ECO:0000256" key="1">
    <source>
        <dbReference type="ARBA" id="ARBA00001947"/>
    </source>
</evidence>
<evidence type="ECO:0000256" key="4">
    <source>
        <dbReference type="ARBA" id="ARBA00023125"/>
    </source>
</evidence>
<dbReference type="InterPro" id="IPR016220">
    <property type="entry name" value="Me-P-triester_DNA_alkyl-Trfase"/>
</dbReference>
<name>A0A9X3LHK6_9BACL</name>
<evidence type="ECO:0000313" key="9">
    <source>
        <dbReference type="Proteomes" id="UP001152173"/>
    </source>
</evidence>
<accession>A0A9X3LHK6</accession>
<dbReference type="InterPro" id="IPR020449">
    <property type="entry name" value="Tscrpt_reg_AraC-type_HTH"/>
</dbReference>
<protein>
    <submittedName>
        <fullName evidence="8">Helix-turn-helix domain-containing protein</fullName>
    </submittedName>
</protein>
<dbReference type="Proteomes" id="UP001152173">
    <property type="component" value="Unassembled WGS sequence"/>
</dbReference>
<dbReference type="RefSeq" id="WP_269927218.1">
    <property type="nucleotide sequence ID" value="NZ_JAMKBJ010000013.1"/>
</dbReference>
<dbReference type="AlphaFoldDB" id="A0A9X3LHK6"/>
<keyword evidence="5" id="KW-0010">Activator</keyword>
<dbReference type="Pfam" id="PF12833">
    <property type="entry name" value="HTH_18"/>
    <property type="match status" value="1"/>
</dbReference>
<dbReference type="GO" id="GO:0008168">
    <property type="term" value="F:methyltransferase activity"/>
    <property type="evidence" value="ECO:0007669"/>
    <property type="project" value="UniProtKB-KW"/>
</dbReference>
<keyword evidence="4" id="KW-0238">DNA-binding</keyword>
<evidence type="ECO:0000256" key="2">
    <source>
        <dbReference type="ARBA" id="ARBA00022603"/>
    </source>
</evidence>
<keyword evidence="3" id="KW-0805">Transcription regulation</keyword>
<dbReference type="PIRSF" id="PIRSF000408">
    <property type="entry name" value="Alkyltransferas_AdaA"/>
    <property type="match status" value="1"/>
</dbReference>
<gene>
    <name evidence="8" type="ORF">M9R32_13190</name>
</gene>
<evidence type="ECO:0000313" key="8">
    <source>
        <dbReference type="EMBL" id="MCZ8538145.1"/>
    </source>
</evidence>
<comment type="cofactor">
    <cofactor evidence="1">
        <name>Zn(2+)</name>
        <dbReference type="ChEBI" id="CHEBI:29105"/>
    </cofactor>
</comment>
<feature type="domain" description="HTH araC/xylS-type" evidence="7">
    <location>
        <begin position="81"/>
        <end position="179"/>
    </location>
</feature>
<evidence type="ECO:0000259" key="7">
    <source>
        <dbReference type="PROSITE" id="PS01124"/>
    </source>
</evidence>
<dbReference type="SMART" id="SM00342">
    <property type="entry name" value="HTH_ARAC"/>
    <property type="match status" value="1"/>
</dbReference>
<keyword evidence="2" id="KW-0489">Methyltransferase</keyword>
<dbReference type="SUPFAM" id="SSF46689">
    <property type="entry name" value="Homeodomain-like"/>
    <property type="match status" value="2"/>
</dbReference>
<sequence>MKEVEWLALSKNDRRFDGQFFYGVSTTLIFCRPSCPSKVPLRQHVSIFLSQRAAIDAGYRPCKRCRPEVLSFVHSRSQIVNEAIEIIKTKLDEPLTLKKLAERLFVSPTYLQKVFTKEMKISPARFILESRMDQAKHLLRTTDLLICDIAQTVGYVNAAHFSTVFHRHTGESPTYYRTKVQ</sequence>
<dbReference type="GO" id="GO:0008270">
    <property type="term" value="F:zinc ion binding"/>
    <property type="evidence" value="ECO:0007669"/>
    <property type="project" value="InterPro"/>
</dbReference>
<evidence type="ECO:0000256" key="3">
    <source>
        <dbReference type="ARBA" id="ARBA00023015"/>
    </source>
</evidence>
<keyword evidence="6" id="KW-0804">Transcription</keyword>
<dbReference type="GO" id="GO:0006281">
    <property type="term" value="P:DNA repair"/>
    <property type="evidence" value="ECO:0007669"/>
    <property type="project" value="InterPro"/>
</dbReference>
<dbReference type="GO" id="GO:0003700">
    <property type="term" value="F:DNA-binding transcription factor activity"/>
    <property type="evidence" value="ECO:0007669"/>
    <property type="project" value="InterPro"/>
</dbReference>
<reference evidence="8" key="1">
    <citation type="submission" date="2022-05" db="EMBL/GenBank/DDBJ databases">
        <authorList>
            <person name="Colautti A."/>
            <person name="Iacumin L."/>
        </authorList>
    </citation>
    <scope>NUCLEOTIDE SEQUENCE</scope>
    <source>
        <strain evidence="8">SK 55</strain>
    </source>
</reference>
<dbReference type="PANTHER" id="PTHR43280">
    <property type="entry name" value="ARAC-FAMILY TRANSCRIPTIONAL REGULATOR"/>
    <property type="match status" value="1"/>
</dbReference>
<dbReference type="Gene3D" id="1.10.10.60">
    <property type="entry name" value="Homeodomain-like"/>
    <property type="match status" value="2"/>
</dbReference>
<dbReference type="InterPro" id="IPR001387">
    <property type="entry name" value="Cro/C1-type_HTH"/>
</dbReference>
<evidence type="ECO:0000256" key="5">
    <source>
        <dbReference type="ARBA" id="ARBA00023159"/>
    </source>
</evidence>
<dbReference type="PROSITE" id="PS01124">
    <property type="entry name" value="HTH_ARAC_FAMILY_2"/>
    <property type="match status" value="1"/>
</dbReference>
<proteinExistence type="predicted"/>
<dbReference type="EMBL" id="JAMKBJ010000013">
    <property type="protein sequence ID" value="MCZ8538145.1"/>
    <property type="molecule type" value="Genomic_DNA"/>
</dbReference>
<dbReference type="GO" id="GO:0032259">
    <property type="term" value="P:methylation"/>
    <property type="evidence" value="ECO:0007669"/>
    <property type="project" value="UniProtKB-KW"/>
</dbReference>
<dbReference type="CDD" id="cd00093">
    <property type="entry name" value="HTH_XRE"/>
    <property type="match status" value="1"/>
</dbReference>
<dbReference type="InterPro" id="IPR009057">
    <property type="entry name" value="Homeodomain-like_sf"/>
</dbReference>
<dbReference type="InterPro" id="IPR035451">
    <property type="entry name" value="Ada-like_dom_sf"/>
</dbReference>
<dbReference type="SUPFAM" id="SSF57884">
    <property type="entry name" value="Ada DNA repair protein, N-terminal domain (N-Ada 10)"/>
    <property type="match status" value="1"/>
</dbReference>
<dbReference type="InterPro" id="IPR004026">
    <property type="entry name" value="Ada_DNA_repair_Zn-bd"/>
</dbReference>
<dbReference type="Pfam" id="PF02805">
    <property type="entry name" value="Ada_Zn_binding"/>
    <property type="match status" value="1"/>
</dbReference>
<comment type="caution">
    <text evidence="8">The sequence shown here is derived from an EMBL/GenBank/DDBJ whole genome shotgun (WGS) entry which is preliminary data.</text>
</comment>
<keyword evidence="9" id="KW-1185">Reference proteome</keyword>
<keyword evidence="2" id="KW-0808">Transferase</keyword>
<dbReference type="GO" id="GO:0043565">
    <property type="term" value="F:sequence-specific DNA binding"/>
    <property type="evidence" value="ECO:0007669"/>
    <property type="project" value="InterPro"/>
</dbReference>
<evidence type="ECO:0000256" key="6">
    <source>
        <dbReference type="ARBA" id="ARBA00023163"/>
    </source>
</evidence>
<dbReference type="InterPro" id="IPR018060">
    <property type="entry name" value="HTH_AraC"/>
</dbReference>
<organism evidence="8 9">
    <name type="scientific">Paenisporosarcina quisquiliarum</name>
    <dbReference type="NCBI Taxonomy" id="365346"/>
    <lineage>
        <taxon>Bacteria</taxon>
        <taxon>Bacillati</taxon>
        <taxon>Bacillota</taxon>
        <taxon>Bacilli</taxon>
        <taxon>Bacillales</taxon>
        <taxon>Caryophanaceae</taxon>
        <taxon>Paenisporosarcina</taxon>
    </lineage>
</organism>
<dbReference type="PANTHER" id="PTHR43280:SF28">
    <property type="entry name" value="HTH-TYPE TRANSCRIPTIONAL ACTIVATOR RHAS"/>
    <property type="match status" value="1"/>
</dbReference>
<dbReference type="PRINTS" id="PR00032">
    <property type="entry name" value="HTHARAC"/>
</dbReference>